<proteinExistence type="predicted"/>
<accession>A0A6S6TT46</accession>
<dbReference type="InterPro" id="IPR029060">
    <property type="entry name" value="PIN-like_dom_sf"/>
</dbReference>
<evidence type="ECO:0000313" key="2">
    <source>
        <dbReference type="EMBL" id="CAA6819263.1"/>
    </source>
</evidence>
<organism evidence="2">
    <name type="scientific">uncultured Thiotrichaceae bacterium</name>
    <dbReference type="NCBI Taxonomy" id="298394"/>
    <lineage>
        <taxon>Bacteria</taxon>
        <taxon>Pseudomonadati</taxon>
        <taxon>Pseudomonadota</taxon>
        <taxon>Gammaproteobacteria</taxon>
        <taxon>Thiotrichales</taxon>
        <taxon>Thiotrichaceae</taxon>
        <taxon>environmental samples</taxon>
    </lineage>
</organism>
<dbReference type="Gene3D" id="3.40.50.1010">
    <property type="entry name" value="5'-nuclease"/>
    <property type="match status" value="1"/>
</dbReference>
<dbReference type="InterPro" id="IPR002716">
    <property type="entry name" value="PIN_dom"/>
</dbReference>
<reference evidence="2" key="1">
    <citation type="submission" date="2020-01" db="EMBL/GenBank/DDBJ databases">
        <authorList>
            <person name="Meier V. D."/>
            <person name="Meier V D."/>
        </authorList>
    </citation>
    <scope>NUCLEOTIDE SEQUENCE</scope>
    <source>
        <strain evidence="2">HLG_WM_MAG_09</strain>
    </source>
</reference>
<protein>
    <recommendedName>
        <fullName evidence="1">PIN domain-containing protein</fullName>
    </recommendedName>
</protein>
<dbReference type="Pfam" id="PF01850">
    <property type="entry name" value="PIN"/>
    <property type="match status" value="1"/>
</dbReference>
<name>A0A6S6TT46_9GAMM</name>
<gene>
    <name evidence="2" type="ORF">HELGO_WM39075</name>
</gene>
<dbReference type="CDD" id="cd18682">
    <property type="entry name" value="PIN_VapC-like"/>
    <property type="match status" value="1"/>
</dbReference>
<dbReference type="AlphaFoldDB" id="A0A6S6TT46"/>
<sequence length="125" mass="13523">MILDASALLALLQDEPGAEKVAAVIGHSKISAVNWSEVVQKLARHDSEAANIRPDIEALGLTIVPFSAEQAEITASLWSLTKPFGLSLADRVCLQLGISMKETVLTADSIWKKVDYPDLVVELVR</sequence>
<evidence type="ECO:0000259" key="1">
    <source>
        <dbReference type="Pfam" id="PF01850"/>
    </source>
</evidence>
<feature type="domain" description="PIN" evidence="1">
    <location>
        <begin position="1"/>
        <end position="115"/>
    </location>
</feature>
<dbReference type="EMBL" id="CACVAT010000326">
    <property type="protein sequence ID" value="CAA6819263.1"/>
    <property type="molecule type" value="Genomic_DNA"/>
</dbReference>
<dbReference type="SUPFAM" id="SSF88723">
    <property type="entry name" value="PIN domain-like"/>
    <property type="match status" value="1"/>
</dbReference>